<keyword evidence="5" id="KW-1185">Reference proteome</keyword>
<dbReference type="EMBL" id="JAEPRC010000039">
    <property type="protein sequence ID" value="KAG2213275.1"/>
    <property type="molecule type" value="Genomic_DNA"/>
</dbReference>
<dbReference type="PANTHER" id="PTHR21250">
    <property type="entry name" value="PRE-RRNA-PROCESSING PROTEIN TSR2 HOMOLOG"/>
    <property type="match status" value="1"/>
</dbReference>
<evidence type="ECO:0008006" key="6">
    <source>
        <dbReference type="Google" id="ProtNLM"/>
    </source>
</evidence>
<dbReference type="Pfam" id="PF10273">
    <property type="entry name" value="WGG"/>
    <property type="match status" value="1"/>
</dbReference>
<feature type="region of interest" description="Disordered" evidence="3">
    <location>
        <begin position="126"/>
        <end position="185"/>
    </location>
</feature>
<comment type="caution">
    <text evidence="4">The sequence shown here is derived from an EMBL/GenBank/DDBJ whole genome shotgun (WGS) entry which is preliminary data.</text>
</comment>
<dbReference type="AlphaFoldDB" id="A0A8H7VAH1"/>
<name>A0A8H7VAH1_9FUNG</name>
<reference evidence="4" key="1">
    <citation type="submission" date="2020-12" db="EMBL/GenBank/DDBJ databases">
        <title>Metabolic potential, ecology and presence of endohyphal bacteria is reflected in genomic diversity of Mucoromycotina.</title>
        <authorList>
            <person name="Muszewska A."/>
            <person name="Okrasinska A."/>
            <person name="Steczkiewicz K."/>
            <person name="Drgas O."/>
            <person name="Orlowska M."/>
            <person name="Perlinska-Lenart U."/>
            <person name="Aleksandrzak-Piekarczyk T."/>
            <person name="Szatraj K."/>
            <person name="Zielenkiewicz U."/>
            <person name="Pilsyk S."/>
            <person name="Malc E."/>
            <person name="Mieczkowski P."/>
            <person name="Kruszewska J.S."/>
            <person name="Biernat P."/>
            <person name="Pawlowska J."/>
        </authorList>
    </citation>
    <scope>NUCLEOTIDE SEQUENCE</scope>
    <source>
        <strain evidence="4">CBS 226.32</strain>
    </source>
</reference>
<gene>
    <name evidence="4" type="ORF">INT46_002496</name>
</gene>
<evidence type="ECO:0000256" key="3">
    <source>
        <dbReference type="SAM" id="MobiDB-lite"/>
    </source>
</evidence>
<keyword evidence="2" id="KW-0698">rRNA processing</keyword>
<comment type="similarity">
    <text evidence="1">Belongs to the TSR2 family.</text>
</comment>
<sequence>MAAPTSSEHPNKIAFEEGVSYIFHNWTALKLAVEQDWGGVESDEKREWFIDVIIDHFDKHGKKLDIDEVEDILSQVMTDEFNATLEDDSPYLVAKHLILLFNQCINGNFAEVERLREKAKTQNKFVASSCVKQGDDDDDDNSDDDNDDTNDDNNKNGNDDQNDDMDDVPEEPIVDADGWETVRRK</sequence>
<dbReference type="Proteomes" id="UP000650833">
    <property type="component" value="Unassembled WGS sequence"/>
</dbReference>
<dbReference type="GO" id="GO:0006364">
    <property type="term" value="P:rRNA processing"/>
    <property type="evidence" value="ECO:0007669"/>
    <property type="project" value="UniProtKB-KW"/>
</dbReference>
<evidence type="ECO:0000256" key="1">
    <source>
        <dbReference type="ARBA" id="ARBA00006524"/>
    </source>
</evidence>
<proteinExistence type="inferred from homology"/>
<dbReference type="InterPro" id="IPR019398">
    <property type="entry name" value="Pre-rRNA_process_TSR2"/>
</dbReference>
<dbReference type="OrthoDB" id="263560at2759"/>
<feature type="compositionally biased region" description="Acidic residues" evidence="3">
    <location>
        <begin position="135"/>
        <end position="151"/>
    </location>
</feature>
<evidence type="ECO:0000313" key="4">
    <source>
        <dbReference type="EMBL" id="KAG2213275.1"/>
    </source>
</evidence>
<evidence type="ECO:0000313" key="5">
    <source>
        <dbReference type="Proteomes" id="UP000650833"/>
    </source>
</evidence>
<evidence type="ECO:0000256" key="2">
    <source>
        <dbReference type="ARBA" id="ARBA00022552"/>
    </source>
</evidence>
<organism evidence="4 5">
    <name type="scientific">Mucor plumbeus</name>
    <dbReference type="NCBI Taxonomy" id="97098"/>
    <lineage>
        <taxon>Eukaryota</taxon>
        <taxon>Fungi</taxon>
        <taxon>Fungi incertae sedis</taxon>
        <taxon>Mucoromycota</taxon>
        <taxon>Mucoromycotina</taxon>
        <taxon>Mucoromycetes</taxon>
        <taxon>Mucorales</taxon>
        <taxon>Mucorineae</taxon>
        <taxon>Mucoraceae</taxon>
        <taxon>Mucor</taxon>
    </lineage>
</organism>
<accession>A0A8H7VAH1</accession>
<feature type="compositionally biased region" description="Acidic residues" evidence="3">
    <location>
        <begin position="160"/>
        <end position="178"/>
    </location>
</feature>
<protein>
    <recommendedName>
        <fullName evidence="6">Pre-rRNA-processing protein TSR2</fullName>
    </recommendedName>
</protein>